<dbReference type="PANTHER" id="PTHR43585">
    <property type="entry name" value="FUMIPYRROLE BIOSYNTHESIS PROTEIN C"/>
    <property type="match status" value="1"/>
</dbReference>
<keyword evidence="5" id="KW-1185">Reference proteome</keyword>
<dbReference type="SUPFAM" id="SSF56059">
    <property type="entry name" value="Glutathione synthetase ATP-binding domain-like"/>
    <property type="match status" value="1"/>
</dbReference>
<comment type="caution">
    <text evidence="4">The sequence shown here is derived from an EMBL/GenBank/DDBJ whole genome shotgun (WGS) entry which is preliminary data.</text>
</comment>
<dbReference type="EMBL" id="RCBY01000195">
    <property type="protein sequence ID" value="RQH29251.1"/>
    <property type="molecule type" value="Genomic_DNA"/>
</dbReference>
<proteinExistence type="predicted"/>
<dbReference type="Proteomes" id="UP000269154">
    <property type="component" value="Unassembled WGS sequence"/>
</dbReference>
<dbReference type="GO" id="GO:0005524">
    <property type="term" value="F:ATP binding"/>
    <property type="evidence" value="ECO:0007669"/>
    <property type="project" value="UniProtKB-KW"/>
</dbReference>
<evidence type="ECO:0000256" key="1">
    <source>
        <dbReference type="ARBA" id="ARBA00022598"/>
    </source>
</evidence>
<gene>
    <name evidence="4" type="ORF">D5R40_24870</name>
</gene>
<dbReference type="InterPro" id="IPR052032">
    <property type="entry name" value="ATP-dep_AA_Ligase"/>
</dbReference>
<sequence length="111" mass="13468">MINFSHEIVKQLDNQTIYTTSENSYYWISKHLHFSEIPEKIELFKNKYKFRKLTKSIFPNFYFREIPTKDLKRIEFDQIPLPFILKPITGFFSMGVYKVSSYTNFINVCYK</sequence>
<reference evidence="4 5" key="1">
    <citation type="journal article" date="2018" name="ACS Chem. Biol.">
        <title>Ketoreductase domain dysfunction expands chemodiversity: malyngamide biosynthesis in the cyanobacterium Okeania hirsuta.</title>
        <authorList>
            <person name="Moss N.A."/>
            <person name="Leao T."/>
            <person name="Rankin M."/>
            <person name="McCullough T.M."/>
            <person name="Qu P."/>
            <person name="Korobeynikov A."/>
            <person name="Smith J.L."/>
            <person name="Gerwick L."/>
            <person name="Gerwick W.H."/>
        </authorList>
    </citation>
    <scope>NUCLEOTIDE SEQUENCE [LARGE SCALE GENOMIC DNA]</scope>
    <source>
        <strain evidence="4 5">PAB10Feb10-1</strain>
    </source>
</reference>
<dbReference type="Gene3D" id="3.30.470.20">
    <property type="entry name" value="ATP-grasp fold, B domain"/>
    <property type="match status" value="1"/>
</dbReference>
<evidence type="ECO:0000256" key="3">
    <source>
        <dbReference type="ARBA" id="ARBA00022840"/>
    </source>
</evidence>
<keyword evidence="2" id="KW-0547">Nucleotide-binding</keyword>
<evidence type="ECO:0000313" key="4">
    <source>
        <dbReference type="EMBL" id="RQH29251.1"/>
    </source>
</evidence>
<dbReference type="PANTHER" id="PTHR43585:SF2">
    <property type="entry name" value="ATP-GRASP ENZYME FSQD"/>
    <property type="match status" value="1"/>
</dbReference>
<protein>
    <recommendedName>
        <fullName evidence="6">ATP-grasp domain-containing protein</fullName>
    </recommendedName>
</protein>
<keyword evidence="3" id="KW-0067">ATP-binding</keyword>
<keyword evidence="1" id="KW-0436">Ligase</keyword>
<evidence type="ECO:0000256" key="2">
    <source>
        <dbReference type="ARBA" id="ARBA00022741"/>
    </source>
</evidence>
<dbReference type="AlphaFoldDB" id="A0A3N6P336"/>
<accession>A0A3N6P336</accession>
<dbReference type="GO" id="GO:0016874">
    <property type="term" value="F:ligase activity"/>
    <property type="evidence" value="ECO:0007669"/>
    <property type="project" value="UniProtKB-KW"/>
</dbReference>
<evidence type="ECO:0000313" key="5">
    <source>
        <dbReference type="Proteomes" id="UP000269154"/>
    </source>
</evidence>
<evidence type="ECO:0008006" key="6">
    <source>
        <dbReference type="Google" id="ProtNLM"/>
    </source>
</evidence>
<organism evidence="4 5">
    <name type="scientific">Okeania hirsuta</name>
    <dbReference type="NCBI Taxonomy" id="1458930"/>
    <lineage>
        <taxon>Bacteria</taxon>
        <taxon>Bacillati</taxon>
        <taxon>Cyanobacteriota</taxon>
        <taxon>Cyanophyceae</taxon>
        <taxon>Oscillatoriophycideae</taxon>
        <taxon>Oscillatoriales</taxon>
        <taxon>Microcoleaceae</taxon>
        <taxon>Okeania</taxon>
    </lineage>
</organism>
<name>A0A3N6P336_9CYAN</name>